<reference evidence="4 5" key="2">
    <citation type="submission" date="2019-11" db="EMBL/GenBank/DDBJ databases">
        <title>A de novo genome assembly of a pear dwarfing rootstock.</title>
        <authorList>
            <person name="Wang F."/>
            <person name="Wang J."/>
            <person name="Li S."/>
            <person name="Zhang Y."/>
            <person name="Fang M."/>
            <person name="Ma L."/>
            <person name="Zhao Y."/>
            <person name="Jiang S."/>
        </authorList>
    </citation>
    <scope>NUCLEOTIDE SEQUENCE [LARGE SCALE GENOMIC DNA]</scope>
    <source>
        <strain evidence="4">S2</strain>
        <tissue evidence="4">Leaf</tissue>
    </source>
</reference>
<dbReference type="PANTHER" id="PTHR47926:SF487">
    <property type="entry name" value="REPEAT (TPR)-LIKE SUPERFAMILY PROTEIN, PUTATIVE-RELATED"/>
    <property type="match status" value="1"/>
</dbReference>
<feature type="repeat" description="PPR" evidence="3">
    <location>
        <begin position="366"/>
        <end position="400"/>
    </location>
</feature>
<evidence type="ECO:0000256" key="1">
    <source>
        <dbReference type="ARBA" id="ARBA00022737"/>
    </source>
</evidence>
<dbReference type="EMBL" id="SMOL01000055">
    <property type="protein sequence ID" value="KAB2634520.1"/>
    <property type="molecule type" value="Genomic_DNA"/>
</dbReference>
<feature type="repeat" description="PPR" evidence="3">
    <location>
        <begin position="230"/>
        <end position="264"/>
    </location>
</feature>
<dbReference type="PANTHER" id="PTHR47926">
    <property type="entry name" value="PENTATRICOPEPTIDE REPEAT-CONTAINING PROTEIN"/>
    <property type="match status" value="1"/>
</dbReference>
<proteinExistence type="inferred from homology"/>
<keyword evidence="1" id="KW-0677">Repeat</keyword>
<evidence type="ECO:0000313" key="5">
    <source>
        <dbReference type="Proteomes" id="UP000327157"/>
    </source>
</evidence>
<organism evidence="4 5">
    <name type="scientific">Pyrus ussuriensis x Pyrus communis</name>
    <dbReference type="NCBI Taxonomy" id="2448454"/>
    <lineage>
        <taxon>Eukaryota</taxon>
        <taxon>Viridiplantae</taxon>
        <taxon>Streptophyta</taxon>
        <taxon>Embryophyta</taxon>
        <taxon>Tracheophyta</taxon>
        <taxon>Spermatophyta</taxon>
        <taxon>Magnoliopsida</taxon>
        <taxon>eudicotyledons</taxon>
        <taxon>Gunneridae</taxon>
        <taxon>Pentapetalae</taxon>
        <taxon>rosids</taxon>
        <taxon>fabids</taxon>
        <taxon>Rosales</taxon>
        <taxon>Rosaceae</taxon>
        <taxon>Amygdaloideae</taxon>
        <taxon>Maleae</taxon>
        <taxon>Pyrus</taxon>
    </lineage>
</organism>
<accession>A0A5N5IA18</accession>
<protein>
    <submittedName>
        <fullName evidence="4">Pentatricopeptide repeat-containing protein</fullName>
    </submittedName>
</protein>
<dbReference type="InterPro" id="IPR002885">
    <property type="entry name" value="PPR_rpt"/>
</dbReference>
<reference evidence="4 5" key="1">
    <citation type="submission" date="2019-09" db="EMBL/GenBank/DDBJ databases">
        <authorList>
            <person name="Ou C."/>
        </authorList>
    </citation>
    <scope>NUCLEOTIDE SEQUENCE [LARGE SCALE GENOMIC DNA]</scope>
    <source>
        <strain evidence="4">S2</strain>
        <tissue evidence="4">Leaf</tissue>
    </source>
</reference>
<gene>
    <name evidence="4" type="ORF">D8674_040418</name>
</gene>
<dbReference type="FunFam" id="1.25.40.10:FF:001383">
    <property type="entry name" value="Pentatricopeptide repeat-containing protein mitochondrial"/>
    <property type="match status" value="1"/>
</dbReference>
<keyword evidence="5" id="KW-1185">Reference proteome</keyword>
<feature type="repeat" description="PPR" evidence="3">
    <location>
        <begin position="164"/>
        <end position="194"/>
    </location>
</feature>
<dbReference type="InterPro" id="IPR011990">
    <property type="entry name" value="TPR-like_helical_dom_sf"/>
</dbReference>
<feature type="repeat" description="PPR" evidence="3">
    <location>
        <begin position="94"/>
        <end position="128"/>
    </location>
</feature>
<sequence length="548" mass="61082">MLMRRFKVQALPSAQLSNRIFHRPFQSSPDFYTNLFEIYARDRQLHSARALHAHLITNGLASLTRFASKLIALYVSCGQIVHARKLFDKIPQTNIRCWFALIGACARCGFYQQAMGVFCEMQREGLRPNKIVIPSVLKACGHLSDVKTGEKLHAVVLRFSFEFDVFVSSALVDMYAKNGCVEKAHWVFDTMVEKDLVALNAMVSGFAQHGLAREALCLVEKMQLEGIKPNLITWNSLVAGFSQKGDGAMASKLFKMMRDNGIDPDVVSWTSIISGCVQNFQNDKAFRTFKQMLGHGLYPTSNTISSLLPACAGVTNVKSGKEIHAYALVIGVEQDVYVRSALVDMYAKCGFIFEAKALFRKMSERNTVTWNSMIFGYANHGYCNEAIELFNQMKLEDDKKLDYLTFIAVLTACCHAGMIELGESLFNLMQEEYGIVPRLEHYACMVDLLGRAGKLTEAYDMIKAMPMEPDLFVWGALLGACRNHGNIDLAEVAAKHLSEVEPESAGNSLLLSSLYAGSGNWGNVARLKKIMKRNKLGKLPGCSWMETA</sequence>
<dbReference type="OrthoDB" id="185373at2759"/>
<feature type="repeat" description="PPR" evidence="3">
    <location>
        <begin position="265"/>
        <end position="299"/>
    </location>
</feature>
<comment type="caution">
    <text evidence="4">The sequence shown here is derived from an EMBL/GenBank/DDBJ whole genome shotgun (WGS) entry which is preliminary data.</text>
</comment>
<feature type="repeat" description="PPR" evidence="3">
    <location>
        <begin position="195"/>
        <end position="229"/>
    </location>
</feature>
<comment type="similarity">
    <text evidence="2">Belongs to the PPR family. PCMP-E subfamily.</text>
</comment>
<dbReference type="FunFam" id="1.25.40.10:FF:000212">
    <property type="entry name" value="Pentatricopeptide repeat-containing protein At2g03380, mitochondrial"/>
    <property type="match status" value="1"/>
</dbReference>
<name>A0A5N5IA18_9ROSA</name>
<evidence type="ECO:0000256" key="2">
    <source>
        <dbReference type="ARBA" id="ARBA00061659"/>
    </source>
</evidence>
<dbReference type="AlphaFoldDB" id="A0A5N5IA18"/>
<dbReference type="GO" id="GO:0003723">
    <property type="term" value="F:RNA binding"/>
    <property type="evidence" value="ECO:0007669"/>
    <property type="project" value="InterPro"/>
</dbReference>
<evidence type="ECO:0000256" key="3">
    <source>
        <dbReference type="PROSITE-ProRule" id="PRU00708"/>
    </source>
</evidence>
<dbReference type="InterPro" id="IPR046848">
    <property type="entry name" value="E_motif"/>
</dbReference>
<dbReference type="Pfam" id="PF13041">
    <property type="entry name" value="PPR_2"/>
    <property type="match status" value="1"/>
</dbReference>
<dbReference type="Pfam" id="PF01535">
    <property type="entry name" value="PPR"/>
    <property type="match status" value="7"/>
</dbReference>
<dbReference type="PROSITE" id="PS51375">
    <property type="entry name" value="PPR"/>
    <property type="match status" value="6"/>
</dbReference>
<dbReference type="NCBIfam" id="TIGR00756">
    <property type="entry name" value="PPR"/>
    <property type="match status" value="6"/>
</dbReference>
<dbReference type="GO" id="GO:0009451">
    <property type="term" value="P:RNA modification"/>
    <property type="evidence" value="ECO:0007669"/>
    <property type="project" value="InterPro"/>
</dbReference>
<evidence type="ECO:0000313" key="4">
    <source>
        <dbReference type="EMBL" id="KAB2634520.1"/>
    </source>
</evidence>
<dbReference type="Pfam" id="PF20431">
    <property type="entry name" value="E_motif"/>
    <property type="match status" value="1"/>
</dbReference>
<dbReference type="FunFam" id="1.25.40.10:FF:000344">
    <property type="entry name" value="Pentatricopeptide repeat-containing protein"/>
    <property type="match status" value="1"/>
</dbReference>
<dbReference type="Gene3D" id="1.25.40.10">
    <property type="entry name" value="Tetratricopeptide repeat domain"/>
    <property type="match status" value="5"/>
</dbReference>
<dbReference type="InterPro" id="IPR046960">
    <property type="entry name" value="PPR_At4g14850-like_plant"/>
</dbReference>
<dbReference type="Proteomes" id="UP000327157">
    <property type="component" value="Unassembled WGS sequence"/>
</dbReference>